<sequence>MIQIHDERLIRKAKRVAYQARYARLIKTFNHPSGRTMQVFTADRSHGYKTDYKRVETYYLLIYENGALIHGVTMSKGEWQKQESEFAELCSC</sequence>
<organism evidence="1">
    <name type="scientific">viral metagenome</name>
    <dbReference type="NCBI Taxonomy" id="1070528"/>
    <lineage>
        <taxon>unclassified sequences</taxon>
        <taxon>metagenomes</taxon>
        <taxon>organismal metagenomes</taxon>
    </lineage>
</organism>
<reference evidence="1" key="1">
    <citation type="submission" date="2020-03" db="EMBL/GenBank/DDBJ databases">
        <title>The deep terrestrial virosphere.</title>
        <authorList>
            <person name="Holmfeldt K."/>
            <person name="Nilsson E."/>
            <person name="Simone D."/>
            <person name="Lopez-Fernandez M."/>
            <person name="Wu X."/>
            <person name="de Brujin I."/>
            <person name="Lundin D."/>
            <person name="Andersson A."/>
            <person name="Bertilsson S."/>
            <person name="Dopson M."/>
        </authorList>
    </citation>
    <scope>NUCLEOTIDE SEQUENCE</scope>
    <source>
        <strain evidence="1">TM448A02319</strain>
        <strain evidence="2">TM448B00346</strain>
    </source>
</reference>
<dbReference type="AlphaFoldDB" id="A0A6H1ZWJ1"/>
<proteinExistence type="predicted"/>
<accession>A0A6H1ZWJ1</accession>
<dbReference type="EMBL" id="MT144292">
    <property type="protein sequence ID" value="QJA51832.1"/>
    <property type="molecule type" value="Genomic_DNA"/>
</dbReference>
<gene>
    <name evidence="1" type="ORF">TM448A02319_0001</name>
    <name evidence="2" type="ORF">TM448B00346_0031</name>
</gene>
<evidence type="ECO:0000313" key="1">
    <source>
        <dbReference type="EMBL" id="QJA51832.1"/>
    </source>
</evidence>
<protein>
    <submittedName>
        <fullName evidence="1">Uncharacterized protein</fullName>
    </submittedName>
</protein>
<dbReference type="EMBL" id="MT144613">
    <property type="protein sequence ID" value="QJH95133.1"/>
    <property type="molecule type" value="Genomic_DNA"/>
</dbReference>
<evidence type="ECO:0000313" key="2">
    <source>
        <dbReference type="EMBL" id="QJH95133.1"/>
    </source>
</evidence>
<name>A0A6H1ZWJ1_9ZZZZ</name>